<accession>A0A0H2R3K2</accession>
<dbReference type="Proteomes" id="UP000053477">
    <property type="component" value="Unassembled WGS sequence"/>
</dbReference>
<dbReference type="InParanoid" id="A0A0H2R3K2"/>
<gene>
    <name evidence="1" type="ORF">SCHPADRAFT_895490</name>
</gene>
<name>A0A0H2R3K2_9AGAM</name>
<dbReference type="AlphaFoldDB" id="A0A0H2R3K2"/>
<organism evidence="1 2">
    <name type="scientific">Schizopora paradoxa</name>
    <dbReference type="NCBI Taxonomy" id="27342"/>
    <lineage>
        <taxon>Eukaryota</taxon>
        <taxon>Fungi</taxon>
        <taxon>Dikarya</taxon>
        <taxon>Basidiomycota</taxon>
        <taxon>Agaricomycotina</taxon>
        <taxon>Agaricomycetes</taxon>
        <taxon>Hymenochaetales</taxon>
        <taxon>Schizoporaceae</taxon>
        <taxon>Schizopora</taxon>
    </lineage>
</organism>
<evidence type="ECO:0000313" key="2">
    <source>
        <dbReference type="Proteomes" id="UP000053477"/>
    </source>
</evidence>
<proteinExistence type="predicted"/>
<keyword evidence="2" id="KW-1185">Reference proteome</keyword>
<evidence type="ECO:0000313" key="1">
    <source>
        <dbReference type="EMBL" id="KLO06380.1"/>
    </source>
</evidence>
<protein>
    <submittedName>
        <fullName evidence="1">Uncharacterized protein</fullName>
    </submittedName>
</protein>
<reference evidence="1 2" key="1">
    <citation type="submission" date="2015-04" db="EMBL/GenBank/DDBJ databases">
        <title>Complete genome sequence of Schizopora paradoxa KUC8140, a cosmopolitan wood degrader in East Asia.</title>
        <authorList>
            <consortium name="DOE Joint Genome Institute"/>
            <person name="Min B."/>
            <person name="Park H."/>
            <person name="Jang Y."/>
            <person name="Kim J.-J."/>
            <person name="Kim K.H."/>
            <person name="Pangilinan J."/>
            <person name="Lipzen A."/>
            <person name="Riley R."/>
            <person name="Grigoriev I.V."/>
            <person name="Spatafora J.W."/>
            <person name="Choi I.-G."/>
        </authorList>
    </citation>
    <scope>NUCLEOTIDE SEQUENCE [LARGE SCALE GENOMIC DNA]</scope>
    <source>
        <strain evidence="1 2">KUC8140</strain>
    </source>
</reference>
<sequence length="190" mass="21600">MTPTLKCSVTKLFKPERRHRHPDETLDTPCIREVLAWKGLAYAAWRGYKSDATSTFHSILARISKQGPSSSSNGFFSSSFTGIINQGQGPPLPKQLHLGNLAFPANSLFFSDPSSKRSVTPSFVTEPDDWVNVRQTYIAFRRDDHHLRPLLRIDLLEDQIRDLWRRNAGQAKALFVPKSDDDKPPFVHDR</sequence>
<dbReference type="EMBL" id="KQ086212">
    <property type="protein sequence ID" value="KLO06380.1"/>
    <property type="molecule type" value="Genomic_DNA"/>
</dbReference>